<dbReference type="STRING" id="2041.AERYTH_02710"/>
<protein>
    <submittedName>
        <fullName evidence="8">ABC transporter permease</fullName>
    </submittedName>
</protein>
<evidence type="ECO:0000256" key="6">
    <source>
        <dbReference type="RuleBase" id="RU363032"/>
    </source>
</evidence>
<evidence type="ECO:0000256" key="1">
    <source>
        <dbReference type="ARBA" id="ARBA00004141"/>
    </source>
</evidence>
<keyword evidence="3 6" id="KW-0812">Transmembrane</keyword>
<dbReference type="InterPro" id="IPR035906">
    <property type="entry name" value="MetI-like_sf"/>
</dbReference>
<dbReference type="AlphaFoldDB" id="A0A0U4CKG4"/>
<feature type="domain" description="ABC transmembrane type-1" evidence="7">
    <location>
        <begin position="15"/>
        <end position="197"/>
    </location>
</feature>
<dbReference type="GO" id="GO:0005886">
    <property type="term" value="C:plasma membrane"/>
    <property type="evidence" value="ECO:0007669"/>
    <property type="project" value="UniProtKB-SubCell"/>
</dbReference>
<organism evidence="8 9">
    <name type="scientific">Aeromicrobium erythreum</name>
    <dbReference type="NCBI Taxonomy" id="2041"/>
    <lineage>
        <taxon>Bacteria</taxon>
        <taxon>Bacillati</taxon>
        <taxon>Actinomycetota</taxon>
        <taxon>Actinomycetes</taxon>
        <taxon>Propionibacteriales</taxon>
        <taxon>Nocardioidaceae</taxon>
        <taxon>Aeromicrobium</taxon>
    </lineage>
</organism>
<evidence type="ECO:0000256" key="2">
    <source>
        <dbReference type="ARBA" id="ARBA00022448"/>
    </source>
</evidence>
<dbReference type="EMBL" id="CP011502">
    <property type="protein sequence ID" value="ALX03686.1"/>
    <property type="molecule type" value="Genomic_DNA"/>
</dbReference>
<keyword evidence="9" id="KW-1185">Reference proteome</keyword>
<dbReference type="PATRIC" id="fig|2041.4.peg.570"/>
<sequence>MEWAWRNRDQVLELFWQHTWLSVVPLVIGFLLAVPIGWYASRHPRLRGTLLGVGSVLYTIPSLALFVTLPGIIGTGFLDPLNVVVALSVYAVAIMVRTAADAFTSVSPAVLDSATATGYSSRQRGFGVELPLAGPVLLAGVRVVSVSTVSLVSVGALIGVSSLGSLFTNGYRRDFLTEIVVGLVGIVVLALVLDALLVLAGRLLMPWDRQSRRAQGPFWRRFAGGRVAESAVTLGGEA</sequence>
<evidence type="ECO:0000313" key="8">
    <source>
        <dbReference type="EMBL" id="ALX03686.1"/>
    </source>
</evidence>
<dbReference type="GO" id="GO:0055085">
    <property type="term" value="P:transmembrane transport"/>
    <property type="evidence" value="ECO:0007669"/>
    <property type="project" value="InterPro"/>
</dbReference>
<dbReference type="RefSeq" id="WP_067854334.1">
    <property type="nucleotide sequence ID" value="NZ_CP011502.1"/>
</dbReference>
<dbReference type="GO" id="GO:0031460">
    <property type="term" value="P:glycine betaine transport"/>
    <property type="evidence" value="ECO:0007669"/>
    <property type="project" value="TreeGrafter"/>
</dbReference>
<accession>A0A0U4CKG4</accession>
<reference evidence="8 9" key="1">
    <citation type="journal article" date="1991" name="Int. J. Syst. Bacteriol.">
        <title>Description of the erythromycin-producing bacterium Arthrobacter sp. strain NRRL B-3381 as Aeromicrobium erythreum gen. nov., sp. nov.</title>
        <authorList>
            <person name="Miller E.S."/>
            <person name="Woese C.R."/>
            <person name="Brenner S."/>
        </authorList>
    </citation>
    <scope>NUCLEOTIDE SEQUENCE [LARGE SCALE GENOMIC DNA]</scope>
    <source>
        <strain evidence="8 9">AR18</strain>
    </source>
</reference>
<gene>
    <name evidence="8" type="ORF">AERYTH_02710</name>
</gene>
<dbReference type="SUPFAM" id="SSF161098">
    <property type="entry name" value="MetI-like"/>
    <property type="match status" value="1"/>
</dbReference>
<evidence type="ECO:0000259" key="7">
    <source>
        <dbReference type="PROSITE" id="PS50928"/>
    </source>
</evidence>
<evidence type="ECO:0000313" key="9">
    <source>
        <dbReference type="Proteomes" id="UP000067689"/>
    </source>
</evidence>
<evidence type="ECO:0000256" key="4">
    <source>
        <dbReference type="ARBA" id="ARBA00022989"/>
    </source>
</evidence>
<dbReference type="KEGG" id="aer:AERYTH_02710"/>
<feature type="transmembrane region" description="Helical" evidence="6">
    <location>
        <begin position="132"/>
        <end position="159"/>
    </location>
</feature>
<keyword evidence="2 6" id="KW-0813">Transport</keyword>
<dbReference type="PANTHER" id="PTHR30177">
    <property type="entry name" value="GLYCINE BETAINE/L-PROLINE TRANSPORT SYSTEM PERMEASE PROTEIN PROW"/>
    <property type="match status" value="1"/>
</dbReference>
<dbReference type="PANTHER" id="PTHR30177:SF4">
    <property type="entry name" value="OSMOPROTECTANT IMPORT PERMEASE PROTEIN OSMW"/>
    <property type="match status" value="1"/>
</dbReference>
<feature type="transmembrane region" description="Helical" evidence="6">
    <location>
        <begin position="85"/>
        <end position="111"/>
    </location>
</feature>
<comment type="similarity">
    <text evidence="6">Belongs to the binding-protein-dependent transport system permease family.</text>
</comment>
<comment type="subcellular location">
    <subcellularLocation>
        <location evidence="6">Cell membrane</location>
        <topology evidence="6">Multi-pass membrane protein</topology>
    </subcellularLocation>
    <subcellularLocation>
        <location evidence="1">Membrane</location>
        <topology evidence="1">Multi-pass membrane protein</topology>
    </subcellularLocation>
</comment>
<dbReference type="InterPro" id="IPR000515">
    <property type="entry name" value="MetI-like"/>
</dbReference>
<dbReference type="Proteomes" id="UP000067689">
    <property type="component" value="Chromosome"/>
</dbReference>
<dbReference type="OrthoDB" id="3233284at2"/>
<feature type="transmembrane region" description="Helical" evidence="6">
    <location>
        <begin position="20"/>
        <end position="38"/>
    </location>
</feature>
<dbReference type="Gene3D" id="1.10.3720.10">
    <property type="entry name" value="MetI-like"/>
    <property type="match status" value="1"/>
</dbReference>
<proteinExistence type="inferred from homology"/>
<dbReference type="PROSITE" id="PS50928">
    <property type="entry name" value="ABC_TM1"/>
    <property type="match status" value="1"/>
</dbReference>
<name>A0A0U4CKG4_9ACTN</name>
<evidence type="ECO:0000256" key="3">
    <source>
        <dbReference type="ARBA" id="ARBA00022692"/>
    </source>
</evidence>
<evidence type="ECO:0000256" key="5">
    <source>
        <dbReference type="ARBA" id="ARBA00023136"/>
    </source>
</evidence>
<keyword evidence="5 6" id="KW-0472">Membrane</keyword>
<feature type="transmembrane region" description="Helical" evidence="6">
    <location>
        <begin position="179"/>
        <end position="205"/>
    </location>
</feature>
<dbReference type="Pfam" id="PF00528">
    <property type="entry name" value="BPD_transp_1"/>
    <property type="match status" value="1"/>
</dbReference>
<feature type="transmembrane region" description="Helical" evidence="6">
    <location>
        <begin position="50"/>
        <end position="73"/>
    </location>
</feature>
<dbReference type="InterPro" id="IPR051204">
    <property type="entry name" value="ABC_transp_perm/SBD"/>
</dbReference>
<keyword evidence="4 6" id="KW-1133">Transmembrane helix</keyword>